<comment type="caution">
    <text evidence="1">The sequence shown here is derived from an EMBL/GenBank/DDBJ whole genome shotgun (WGS) entry which is preliminary data.</text>
</comment>
<sequence>VADRQGIVSSELERISTHQWSLPTPETRTELIDLGPSVTSARDLTHSRINLSTRRGDPNEPRGSMASRRTPGKLPRPILPQNRTYIDRLMEYVVGDGPNNRYALVCRLCRSHNGMALKEEFEYF</sequence>
<proteinExistence type="predicted"/>
<gene>
    <name evidence="1" type="ORF">QAD02_021617</name>
</gene>
<organism evidence="1 2">
    <name type="scientific">Eretmocerus hayati</name>
    <dbReference type="NCBI Taxonomy" id="131215"/>
    <lineage>
        <taxon>Eukaryota</taxon>
        <taxon>Metazoa</taxon>
        <taxon>Ecdysozoa</taxon>
        <taxon>Arthropoda</taxon>
        <taxon>Hexapoda</taxon>
        <taxon>Insecta</taxon>
        <taxon>Pterygota</taxon>
        <taxon>Neoptera</taxon>
        <taxon>Endopterygota</taxon>
        <taxon>Hymenoptera</taxon>
        <taxon>Apocrita</taxon>
        <taxon>Proctotrupomorpha</taxon>
        <taxon>Chalcidoidea</taxon>
        <taxon>Aphelinidae</taxon>
        <taxon>Aphelininae</taxon>
        <taxon>Eretmocerus</taxon>
    </lineage>
</organism>
<feature type="non-terminal residue" evidence="1">
    <location>
        <position position="124"/>
    </location>
</feature>
<accession>A0ACC2PQE2</accession>
<protein>
    <submittedName>
        <fullName evidence="1">Uncharacterized protein</fullName>
    </submittedName>
</protein>
<evidence type="ECO:0000313" key="1">
    <source>
        <dbReference type="EMBL" id="KAJ8685824.1"/>
    </source>
</evidence>
<feature type="non-terminal residue" evidence="1">
    <location>
        <position position="1"/>
    </location>
</feature>
<name>A0ACC2PQE2_9HYME</name>
<reference evidence="1" key="1">
    <citation type="submission" date="2023-04" db="EMBL/GenBank/DDBJ databases">
        <title>A chromosome-level genome assembly of the parasitoid wasp Eretmocerus hayati.</title>
        <authorList>
            <person name="Zhong Y."/>
            <person name="Liu S."/>
            <person name="Liu Y."/>
        </authorList>
    </citation>
    <scope>NUCLEOTIDE SEQUENCE</scope>
    <source>
        <strain evidence="1">ZJU_SS_LIU_2023</strain>
    </source>
</reference>
<keyword evidence="2" id="KW-1185">Reference proteome</keyword>
<dbReference type="EMBL" id="CM056741">
    <property type="protein sequence ID" value="KAJ8685824.1"/>
    <property type="molecule type" value="Genomic_DNA"/>
</dbReference>
<dbReference type="Proteomes" id="UP001239111">
    <property type="component" value="Chromosome 1"/>
</dbReference>
<evidence type="ECO:0000313" key="2">
    <source>
        <dbReference type="Proteomes" id="UP001239111"/>
    </source>
</evidence>